<evidence type="ECO:0000256" key="2">
    <source>
        <dbReference type="ARBA" id="ARBA00008598"/>
    </source>
</evidence>
<comment type="catalytic activity">
    <reaction evidence="1 10">
        <text>Endonucleolytic cleavage of DNA to give random double-stranded fragments with terminal 5'-phosphates, ATP is simultaneously hydrolyzed.</text>
        <dbReference type="EC" id="3.1.21.3"/>
    </reaction>
</comment>
<dbReference type="NCBIfam" id="TIGR00348">
    <property type="entry name" value="hsdR"/>
    <property type="match status" value="1"/>
</dbReference>
<dbReference type="InterPro" id="IPR007409">
    <property type="entry name" value="Restrct_endonuc_type1_HsdR_N"/>
</dbReference>
<evidence type="ECO:0000313" key="13">
    <source>
        <dbReference type="Proteomes" id="UP000680038"/>
    </source>
</evidence>
<evidence type="ECO:0000259" key="11">
    <source>
        <dbReference type="PROSITE" id="PS51192"/>
    </source>
</evidence>
<dbReference type="PROSITE" id="PS51192">
    <property type="entry name" value="HELICASE_ATP_BIND_1"/>
    <property type="match status" value="1"/>
</dbReference>
<evidence type="ECO:0000256" key="9">
    <source>
        <dbReference type="ARBA" id="ARBA00023125"/>
    </source>
</evidence>
<dbReference type="Proteomes" id="UP000680038">
    <property type="component" value="Unassembled WGS sequence"/>
</dbReference>
<dbReference type="GO" id="GO:0009307">
    <property type="term" value="P:DNA restriction-modification system"/>
    <property type="evidence" value="ECO:0007669"/>
    <property type="project" value="UniProtKB-KW"/>
</dbReference>
<dbReference type="InterPro" id="IPR040980">
    <property type="entry name" value="SWI2_SNF2"/>
</dbReference>
<proteinExistence type="inferred from homology"/>
<dbReference type="Pfam" id="PF18766">
    <property type="entry name" value="SWI2_SNF2"/>
    <property type="match status" value="1"/>
</dbReference>
<dbReference type="RefSeq" id="WP_215240173.1">
    <property type="nucleotide sequence ID" value="NZ_CAJRAF010000002.1"/>
</dbReference>
<organism evidence="12 13">
    <name type="scientific">Dyadobacter helix</name>
    <dbReference type="NCBI Taxonomy" id="2822344"/>
    <lineage>
        <taxon>Bacteria</taxon>
        <taxon>Pseudomonadati</taxon>
        <taxon>Bacteroidota</taxon>
        <taxon>Cytophagia</taxon>
        <taxon>Cytophagales</taxon>
        <taxon>Spirosomataceae</taxon>
        <taxon>Dyadobacter</taxon>
    </lineage>
</organism>
<reference evidence="12" key="1">
    <citation type="submission" date="2021-04" db="EMBL/GenBank/DDBJ databases">
        <authorList>
            <person name="Rodrigo-Torres L."/>
            <person name="Arahal R. D."/>
            <person name="Lucena T."/>
        </authorList>
    </citation>
    <scope>NUCLEOTIDE SEQUENCE</scope>
    <source>
        <strain evidence="12">CECT 9275</strain>
    </source>
</reference>
<comment type="function">
    <text evidence="10">Subunit R is required for both nuclease and ATPase activities, but not for modification.</text>
</comment>
<dbReference type="InterPro" id="IPR014001">
    <property type="entry name" value="Helicase_ATP-bd"/>
</dbReference>
<dbReference type="EMBL" id="CAJRAF010000002">
    <property type="protein sequence ID" value="CAG5006059.1"/>
    <property type="molecule type" value="Genomic_DNA"/>
</dbReference>
<evidence type="ECO:0000256" key="8">
    <source>
        <dbReference type="ARBA" id="ARBA00022840"/>
    </source>
</evidence>
<gene>
    <name evidence="12" type="ORF">DYBT9275_03717</name>
</gene>
<protein>
    <recommendedName>
        <fullName evidence="10">Type I restriction enzyme endonuclease subunit</fullName>
        <shortName evidence="10">R protein</shortName>
        <ecNumber evidence="10">3.1.21.3</ecNumber>
    </recommendedName>
</protein>
<dbReference type="GO" id="GO:0003677">
    <property type="term" value="F:DNA binding"/>
    <property type="evidence" value="ECO:0007669"/>
    <property type="project" value="UniProtKB-KW"/>
</dbReference>
<evidence type="ECO:0000256" key="3">
    <source>
        <dbReference type="ARBA" id="ARBA00022722"/>
    </source>
</evidence>
<dbReference type="Pfam" id="PF22679">
    <property type="entry name" value="T1R_D3-like"/>
    <property type="match status" value="1"/>
</dbReference>
<dbReference type="InterPro" id="IPR051268">
    <property type="entry name" value="Type-I_R_enzyme_R_subunit"/>
</dbReference>
<dbReference type="Gene3D" id="3.90.1570.50">
    <property type="match status" value="1"/>
</dbReference>
<dbReference type="SMART" id="SM00487">
    <property type="entry name" value="DEXDc"/>
    <property type="match status" value="1"/>
</dbReference>
<dbReference type="CDD" id="cd18800">
    <property type="entry name" value="SF2_C_EcoR124I-like"/>
    <property type="match status" value="1"/>
</dbReference>
<evidence type="ECO:0000256" key="7">
    <source>
        <dbReference type="ARBA" id="ARBA00022801"/>
    </source>
</evidence>
<dbReference type="SUPFAM" id="SSF52540">
    <property type="entry name" value="P-loop containing nucleoside triphosphate hydrolases"/>
    <property type="match status" value="1"/>
</dbReference>
<dbReference type="PANTHER" id="PTHR30195:SF15">
    <property type="entry name" value="TYPE I RESTRICTION ENZYME HINDI ENDONUCLEASE SUBUNIT"/>
    <property type="match status" value="1"/>
</dbReference>
<keyword evidence="13" id="KW-1185">Reference proteome</keyword>
<dbReference type="AlphaFoldDB" id="A0A916NMD9"/>
<keyword evidence="3" id="KW-0540">Nuclease</keyword>
<comment type="similarity">
    <text evidence="2 10">Belongs to the HsdR family.</text>
</comment>
<dbReference type="CDD" id="cd18030">
    <property type="entry name" value="DEXHc_RE_I_HsdR"/>
    <property type="match status" value="1"/>
</dbReference>
<dbReference type="Pfam" id="PF04313">
    <property type="entry name" value="HSDR_N"/>
    <property type="match status" value="1"/>
</dbReference>
<dbReference type="PANTHER" id="PTHR30195">
    <property type="entry name" value="TYPE I SITE-SPECIFIC DEOXYRIBONUCLEASE PROTEIN SUBUNIT M AND R"/>
    <property type="match status" value="1"/>
</dbReference>
<dbReference type="InterPro" id="IPR004473">
    <property type="entry name" value="Restrct_endonuc_typeI_HsdR"/>
</dbReference>
<comment type="subunit">
    <text evidence="10">The type I restriction/modification system is composed of three polypeptides R, M and S.</text>
</comment>
<keyword evidence="6" id="KW-0255">Endonuclease</keyword>
<dbReference type="GO" id="GO:0009035">
    <property type="term" value="F:type I site-specific deoxyribonuclease activity"/>
    <property type="evidence" value="ECO:0007669"/>
    <property type="project" value="UniProtKB-EC"/>
</dbReference>
<dbReference type="Gene3D" id="3.40.50.300">
    <property type="entry name" value="P-loop containing nucleotide triphosphate hydrolases"/>
    <property type="match status" value="2"/>
</dbReference>
<sequence>MSKPGEEERIAQDRIVKLFQQQLGYRYLGNLKDTEENSNVNVALLTAYLTRKGYNATLISKALFELKKAATINAGDNLYPANRAVYSLLRYGIPVKEEAGKNKETVHLIDWENASENDFAIAEEVSVKGANNKRPDIVLYLNGIAIGVLELKKAGTSVTQAIRQNLDNQAHLFIKPFFTTVQLVLAGNDSAGLYYGTTLTKEKYFLKWKEDNDVYNPDENVLDKHLIQFCSKERVLDIINHFVIFDKGTKKLCRPNQYFGVKEAQRSLLRREGGIIWHTQGSGKSLTMVWLAKWILENKPLGVEQRVLVITDRTELDEQIEGVFNGVGETIVRTKSGADLIQKLNVNEERLLCSLIHKFSGREDSETASYIAELKIPKDFSAKGQFVVFIDECHRTNSGDLHKAMKELLPENAVFIGFTGTPLLKADKKKSIEIFGKYIHTYKFDEAVKDGVVLDLLYEARDVDQHVLDQKGVDQWFETVTKGMNDLPKAELKQKWGTMQKVLSTKSRLEKIVFDIRKDFLFQSRLKDGKGNAMLVARSIYEACRYYEIFQSTGLKKCAIITSYVPTISSIKLEETGEGETEKKEQYETYQKMLRDYGYTNAEDFEKFAKKEFKDHPAQMQLLIVVDKLLTGFDAIHCTYLYIDKQMQDHGLFQAICRTNRLGAEEEGDPHFKEFGYIVDYKNLFGKLEKSISDYTSDAFDAFEEEDIKGLLTDRHQKNKERLDDALEALHQLCEPVAMPKHNPQYFHYFCGNPSNKEELKEREEKRLTFYKLVVALIRAYNNIAGEMAEAGFTPKQAATIKQQVYEYTQLRNSIKEYSGDYIDLKRYEPDMRQMLDMYLTADPSRVLSKLGDASLLQLIVENGIEYATGRLSDGIKHDKQAVAETIENNMRRTIIQEMPINPAYYEKMSVLLLELIRLRKEGAIDYEESLKRYEDLAKEIQPEAKKDNYPTGIDTQGKRALYDNLDKEEKLALLMDEAVIYGKHDNWIGHSQKEKHLKNQVVKPLLEQYHKTEKLDPIIKIIKQQTEYK</sequence>
<dbReference type="InterPro" id="IPR055180">
    <property type="entry name" value="HsdR_RecA-like_helicase_dom_2"/>
</dbReference>
<evidence type="ECO:0000256" key="6">
    <source>
        <dbReference type="ARBA" id="ARBA00022759"/>
    </source>
</evidence>
<accession>A0A916NMD9</accession>
<dbReference type="CDD" id="cd22332">
    <property type="entry name" value="HsdR_N"/>
    <property type="match status" value="1"/>
</dbReference>
<dbReference type="InterPro" id="IPR027417">
    <property type="entry name" value="P-loop_NTPase"/>
</dbReference>
<evidence type="ECO:0000256" key="4">
    <source>
        <dbReference type="ARBA" id="ARBA00022741"/>
    </source>
</evidence>
<dbReference type="EC" id="3.1.21.3" evidence="10"/>
<feature type="domain" description="Helicase ATP-binding" evidence="11">
    <location>
        <begin position="265"/>
        <end position="440"/>
    </location>
</feature>
<keyword evidence="8 10" id="KW-0067">ATP-binding</keyword>
<evidence type="ECO:0000313" key="12">
    <source>
        <dbReference type="EMBL" id="CAG5006059.1"/>
    </source>
</evidence>
<evidence type="ECO:0000256" key="5">
    <source>
        <dbReference type="ARBA" id="ARBA00022747"/>
    </source>
</evidence>
<evidence type="ECO:0000256" key="1">
    <source>
        <dbReference type="ARBA" id="ARBA00000851"/>
    </source>
</evidence>
<keyword evidence="7 10" id="KW-0378">Hydrolase</keyword>
<keyword evidence="5 10" id="KW-0680">Restriction system</keyword>
<comment type="caution">
    <text evidence="12">The sequence shown here is derived from an EMBL/GenBank/DDBJ whole genome shotgun (WGS) entry which is preliminary data.</text>
</comment>
<evidence type="ECO:0000256" key="10">
    <source>
        <dbReference type="RuleBase" id="RU364115"/>
    </source>
</evidence>
<name>A0A916NMD9_9BACT</name>
<keyword evidence="4 10" id="KW-0547">Nucleotide-binding</keyword>
<dbReference type="GO" id="GO:0005524">
    <property type="term" value="F:ATP binding"/>
    <property type="evidence" value="ECO:0007669"/>
    <property type="project" value="UniProtKB-KW"/>
</dbReference>
<keyword evidence="9 10" id="KW-0238">DNA-binding</keyword>